<dbReference type="AlphaFoldDB" id="V5WLT5"/>
<feature type="transmembrane region" description="Helical" evidence="1">
    <location>
        <begin position="61"/>
        <end position="83"/>
    </location>
</feature>
<gene>
    <name evidence="2" type="ORF">L21SP2_3243</name>
</gene>
<protein>
    <submittedName>
        <fullName evidence="2">Uncharacterized protein</fullName>
    </submittedName>
</protein>
<keyword evidence="1" id="KW-1133">Transmembrane helix</keyword>
<dbReference type="HOGENOM" id="CLU_037802_3_0_12"/>
<keyword evidence="3" id="KW-1185">Reference proteome</keyword>
<dbReference type="Pfam" id="PF04143">
    <property type="entry name" value="Sulf_transp"/>
    <property type="match status" value="1"/>
</dbReference>
<keyword evidence="1" id="KW-0812">Transmembrane</keyword>
<dbReference type="eggNOG" id="COG2391">
    <property type="taxonomic scope" value="Bacteria"/>
</dbReference>
<dbReference type="OrthoDB" id="9790409at2"/>
<dbReference type="EMBL" id="CP006939">
    <property type="protein sequence ID" value="AHC16583.1"/>
    <property type="molecule type" value="Genomic_DNA"/>
</dbReference>
<keyword evidence="1" id="KW-0472">Membrane</keyword>
<dbReference type="PATRIC" id="fig|1307761.3.peg.3232"/>
<accession>V5WLT5</accession>
<dbReference type="STRING" id="1307761.L21SP2_3243"/>
<dbReference type="KEGG" id="slr:L21SP2_3243"/>
<reference evidence="2 3" key="1">
    <citation type="journal article" date="2015" name="Stand. Genomic Sci.">
        <title>Complete genome sequence and description of Salinispira pacifica gen. nov., sp. nov., a novel spirochaete isolated form a hypersaline microbial mat.</title>
        <authorList>
            <person name="Ben Hania W."/>
            <person name="Joseph M."/>
            <person name="Schumann P."/>
            <person name="Bunk B."/>
            <person name="Fiebig A."/>
            <person name="Sproer C."/>
            <person name="Klenk H.P."/>
            <person name="Fardeau M.L."/>
            <person name="Spring S."/>
        </authorList>
    </citation>
    <scope>NUCLEOTIDE SEQUENCE [LARGE SCALE GENOMIC DNA]</scope>
    <source>
        <strain evidence="2 3">L21-RPul-D2</strain>
    </source>
</reference>
<dbReference type="InterPro" id="IPR007272">
    <property type="entry name" value="Sulf_transp_TsuA/YedE"/>
</dbReference>
<evidence type="ECO:0000313" key="2">
    <source>
        <dbReference type="EMBL" id="AHC16583.1"/>
    </source>
</evidence>
<feature type="transmembrane region" description="Helical" evidence="1">
    <location>
        <begin position="104"/>
        <end position="129"/>
    </location>
</feature>
<organism evidence="2 3">
    <name type="scientific">Salinispira pacifica</name>
    <dbReference type="NCBI Taxonomy" id="1307761"/>
    <lineage>
        <taxon>Bacteria</taxon>
        <taxon>Pseudomonadati</taxon>
        <taxon>Spirochaetota</taxon>
        <taxon>Spirochaetia</taxon>
        <taxon>Spirochaetales</taxon>
        <taxon>Spirochaetaceae</taxon>
        <taxon>Salinispira</taxon>
    </lineage>
</organism>
<dbReference type="Proteomes" id="UP000018680">
    <property type="component" value="Chromosome"/>
</dbReference>
<dbReference type="RefSeq" id="WP_024269476.1">
    <property type="nucleotide sequence ID" value="NC_023035.1"/>
</dbReference>
<name>V5WLT5_9SPIO</name>
<evidence type="ECO:0000313" key="3">
    <source>
        <dbReference type="Proteomes" id="UP000018680"/>
    </source>
</evidence>
<evidence type="ECO:0000256" key="1">
    <source>
        <dbReference type="SAM" id="Phobius"/>
    </source>
</evidence>
<feature type="transmembrane region" description="Helical" evidence="1">
    <location>
        <begin position="135"/>
        <end position="154"/>
    </location>
</feature>
<feature type="transmembrane region" description="Helical" evidence="1">
    <location>
        <begin position="23"/>
        <end position="41"/>
    </location>
</feature>
<proteinExistence type="predicted"/>
<sequence>MADATIQNHVNPRADRAVSGKSVAGRLLFIGLGALFGFLLSRAGATTYDFYPKLFLFQDLQLLWVIVTAAGIGFLGNQIYKAVKAKTLISRQIASYTHKPWKKGLVPGSLIFGLGWGLAGACPGTALAMLGEGKLGTLFTILGFFIGTYIHGYFMSRKIRE</sequence>